<dbReference type="Proteomes" id="UP000801492">
    <property type="component" value="Unassembled WGS sequence"/>
</dbReference>
<proteinExistence type="predicted"/>
<name>A0A8K0DBJ0_IGNLU</name>
<organism evidence="1 2">
    <name type="scientific">Ignelater luminosus</name>
    <name type="common">Cucubano</name>
    <name type="synonym">Pyrophorus luminosus</name>
    <dbReference type="NCBI Taxonomy" id="2038154"/>
    <lineage>
        <taxon>Eukaryota</taxon>
        <taxon>Metazoa</taxon>
        <taxon>Ecdysozoa</taxon>
        <taxon>Arthropoda</taxon>
        <taxon>Hexapoda</taxon>
        <taxon>Insecta</taxon>
        <taxon>Pterygota</taxon>
        <taxon>Neoptera</taxon>
        <taxon>Endopterygota</taxon>
        <taxon>Coleoptera</taxon>
        <taxon>Polyphaga</taxon>
        <taxon>Elateriformia</taxon>
        <taxon>Elateroidea</taxon>
        <taxon>Elateridae</taxon>
        <taxon>Agrypninae</taxon>
        <taxon>Pyrophorini</taxon>
        <taxon>Ignelater</taxon>
    </lineage>
</organism>
<dbReference type="OrthoDB" id="10015795at2759"/>
<dbReference type="PANTHER" id="PTHR33053">
    <property type="entry name" value="PROTEIN, PUTATIVE-RELATED"/>
    <property type="match status" value="1"/>
</dbReference>
<dbReference type="PANTHER" id="PTHR33053:SF24">
    <property type="entry name" value="TRANSPOSASE DOMAIN-CONTAINING PROTEIN"/>
    <property type="match status" value="1"/>
</dbReference>
<keyword evidence="2" id="KW-1185">Reference proteome</keyword>
<dbReference type="EMBL" id="VTPC01001119">
    <property type="protein sequence ID" value="KAF2903053.1"/>
    <property type="molecule type" value="Genomic_DNA"/>
</dbReference>
<evidence type="ECO:0008006" key="3">
    <source>
        <dbReference type="Google" id="ProtNLM"/>
    </source>
</evidence>
<protein>
    <recommendedName>
        <fullName evidence="3">Transposase domain-containing protein</fullName>
    </recommendedName>
</protein>
<accession>A0A8K0DBJ0</accession>
<evidence type="ECO:0000313" key="2">
    <source>
        <dbReference type="Proteomes" id="UP000801492"/>
    </source>
</evidence>
<dbReference type="AlphaFoldDB" id="A0A8K0DBJ0"/>
<evidence type="ECO:0000313" key="1">
    <source>
        <dbReference type="EMBL" id="KAF2903053.1"/>
    </source>
</evidence>
<sequence>MLYNQNDNESETSDFSNSFIKESENDNFKKNLCKWAVSNNITHIAVNSLLKLLHHSCLKNLPLDARTLLGTPRHVNNKQVVAPGYYVHLGFKNGLEYLYTINDVLFFDILELYVDVDSLPLSKNSGSQFYPILCSLTKYPNNVAMIGIYHGYKKPSSANEFIKHFVEEITSLIQSGFSFKGITLPIMVNAFICDAPAKSFISYCKGHTGFYSCTKCTQKGKYIKGRTCFPKINSVKRTNRSFIIKQQPQHHTGTSLLEKVPKLGMVTNFPLEYMHLVCLGVVKKLLMLWYYGTPAQKLSKEGITATCSSHKKMANEVPSDFVRKPRSIEEIKRWKATEFRMFLLYTGPVVMHQILSNEKYLNFLALSISIRILASKQIHTVYLDYANSLLIYFAQSFGQLYGEEYISHNVHGLLHMTDDVQIHGQLDSYSAFPFENFMQSLKKQIRKSDNPLAQIVRRISERKKVKCNTSGRYDEKTFKFLFPHKSGPIPIEKDFDLQYMQMEYKGYILNTKVGDNCCKLVQGEIIVVYNFGKKDGVDYIIGRVLLHS</sequence>
<comment type="caution">
    <text evidence="1">The sequence shown here is derived from an EMBL/GenBank/DDBJ whole genome shotgun (WGS) entry which is preliminary data.</text>
</comment>
<gene>
    <name evidence="1" type="ORF">ILUMI_03131</name>
</gene>
<reference evidence="1" key="1">
    <citation type="submission" date="2019-08" db="EMBL/GenBank/DDBJ databases">
        <title>The genome of the North American firefly Photinus pyralis.</title>
        <authorList>
            <consortium name="Photinus pyralis genome working group"/>
            <person name="Fallon T.R."/>
            <person name="Sander Lower S.E."/>
            <person name="Weng J.-K."/>
        </authorList>
    </citation>
    <scope>NUCLEOTIDE SEQUENCE</scope>
    <source>
        <strain evidence="1">TRF0915ILg1</strain>
        <tissue evidence="1">Whole body</tissue>
    </source>
</reference>